<protein>
    <submittedName>
        <fullName evidence="3">Uncharacterized protein</fullName>
    </submittedName>
</protein>
<evidence type="ECO:0000313" key="4">
    <source>
        <dbReference type="Proteomes" id="UP000185725"/>
    </source>
</evidence>
<evidence type="ECO:0000313" key="3">
    <source>
        <dbReference type="EMBL" id="SUX44425.1"/>
    </source>
</evidence>
<accession>A0A381FCZ4</accession>
<evidence type="ECO:0000256" key="1">
    <source>
        <dbReference type="SAM" id="Phobius"/>
    </source>
</evidence>
<reference evidence="3 5" key="2">
    <citation type="submission" date="2018-06" db="EMBL/GenBank/DDBJ databases">
        <authorList>
            <consortium name="Pathogen Informatics"/>
            <person name="Doyle S."/>
        </authorList>
    </citation>
    <scope>NUCLEOTIDE SEQUENCE [LARGE SCALE GENOMIC DNA]</scope>
    <source>
        <strain evidence="3 5">NCTC13560</strain>
    </source>
</reference>
<organism evidence="3 5">
    <name type="scientific">Chryseobacterium indoltheticum</name>
    <dbReference type="NCBI Taxonomy" id="254"/>
    <lineage>
        <taxon>Bacteria</taxon>
        <taxon>Pseudomonadati</taxon>
        <taxon>Bacteroidota</taxon>
        <taxon>Flavobacteriia</taxon>
        <taxon>Flavobacteriales</taxon>
        <taxon>Weeksellaceae</taxon>
        <taxon>Chryseobacterium group</taxon>
        <taxon>Chryseobacterium</taxon>
    </lineage>
</organism>
<sequence>MDFKFTGYNIVYPIYMYIFLMSMTIYKNSYLEAFNEVVNN</sequence>
<feature type="transmembrane region" description="Helical" evidence="1">
    <location>
        <begin position="6"/>
        <end position="26"/>
    </location>
</feature>
<dbReference type="EMBL" id="UFVS01000001">
    <property type="protein sequence ID" value="SUX44425.1"/>
    <property type="molecule type" value="Genomic_DNA"/>
</dbReference>
<keyword evidence="4" id="KW-1185">Reference proteome</keyword>
<proteinExistence type="predicted"/>
<name>A0A381FCZ4_9FLAO</name>
<dbReference type="Proteomes" id="UP000185725">
    <property type="component" value="Unassembled WGS sequence"/>
</dbReference>
<dbReference type="EMBL" id="FTMF01000014">
    <property type="protein sequence ID" value="SIR17731.1"/>
    <property type="molecule type" value="Genomic_DNA"/>
</dbReference>
<keyword evidence="1" id="KW-0472">Membrane</keyword>
<dbReference type="AlphaFoldDB" id="A0A381FCZ4"/>
<dbReference type="Proteomes" id="UP000255231">
    <property type="component" value="Unassembled WGS sequence"/>
</dbReference>
<reference evidence="2 4" key="1">
    <citation type="submission" date="2017-01" db="EMBL/GenBank/DDBJ databases">
        <authorList>
            <person name="Varghese N."/>
            <person name="Submissions S."/>
        </authorList>
    </citation>
    <scope>NUCLEOTIDE SEQUENCE [LARGE SCALE GENOMIC DNA]</scope>
    <source>
        <strain evidence="2 4">ATCC 27950</strain>
    </source>
</reference>
<keyword evidence="1" id="KW-1133">Transmembrane helix</keyword>
<keyword evidence="1" id="KW-0812">Transmembrane</keyword>
<evidence type="ECO:0000313" key="5">
    <source>
        <dbReference type="Proteomes" id="UP000255231"/>
    </source>
</evidence>
<evidence type="ECO:0000313" key="2">
    <source>
        <dbReference type="EMBL" id="SIR17731.1"/>
    </source>
</evidence>
<gene>
    <name evidence="3" type="ORF">NCTC13560_02519</name>
    <name evidence="2" type="ORF">SAMN05421682_1141</name>
</gene>